<evidence type="ECO:0000313" key="3">
    <source>
        <dbReference type="EMBL" id="TWT86304.1"/>
    </source>
</evidence>
<comment type="caution">
    <text evidence="3">The sequence shown here is derived from an EMBL/GenBank/DDBJ whole genome shotgun (WGS) entry which is preliminary data.</text>
</comment>
<evidence type="ECO:0000313" key="4">
    <source>
        <dbReference type="Proteomes" id="UP000315440"/>
    </source>
</evidence>
<protein>
    <recommendedName>
        <fullName evidence="5">Bacterial type II and III secretion system protein</fullName>
    </recommendedName>
</protein>
<keyword evidence="4" id="KW-1185">Reference proteome</keyword>
<feature type="compositionally biased region" description="Low complexity" evidence="1">
    <location>
        <begin position="37"/>
        <end position="61"/>
    </location>
</feature>
<accession>A0A5C5ZG56</accession>
<dbReference type="EMBL" id="SJPQ01000005">
    <property type="protein sequence ID" value="TWT86304.1"/>
    <property type="molecule type" value="Genomic_DNA"/>
</dbReference>
<feature type="chain" id="PRO_5022940453" description="Bacterial type II and III secretion system protein" evidence="2">
    <location>
        <begin position="23"/>
        <end position="413"/>
    </location>
</feature>
<sequence length="413" mass="44819" precursor="true">MMRRTLAALLAATIFSVPHASAQLGDWGSAPNGRYGSSAAPSPPSANASVSAAATPSAATAESQMAPVGTNGPRRARVTEGNAHLPNDADQKWREYDIRPYTMRMGDAAKPQQAIVDWILRETGYDAWHSETFGLMNASRDTLTVYHTPEMQNIVADIVDRFVNSRSAERAFSMRVAAVRNPNWRAKALGLLTPIPVQSPGLQGWIMPKENYALLLSELQRRGDYREYNAANQVVPNGQSTVFSTMRPRGYVKGIVRTANAWPGFQPEPGQLEEGAALEFNPLLSLDLTSAEAVVKLRLNQIEKLVPVTLDLPSAMNTSQKMKIDVPQMTMANLHERFRWPSDQVLLLSMGVVATPTPDESGGNPLSAVLPMLKSPPRADALLFIEVKNSITPSAARGGVSTAARPGSFSGRY</sequence>
<evidence type="ECO:0000256" key="2">
    <source>
        <dbReference type="SAM" id="SignalP"/>
    </source>
</evidence>
<gene>
    <name evidence="3" type="ORF">Mal64_38440</name>
</gene>
<evidence type="ECO:0000256" key="1">
    <source>
        <dbReference type="SAM" id="MobiDB-lite"/>
    </source>
</evidence>
<keyword evidence="2" id="KW-0732">Signal</keyword>
<feature type="region of interest" description="Disordered" evidence="1">
    <location>
        <begin position="34"/>
        <end position="88"/>
    </location>
</feature>
<dbReference type="Proteomes" id="UP000315440">
    <property type="component" value="Unassembled WGS sequence"/>
</dbReference>
<organism evidence="3 4">
    <name type="scientific">Pseudobythopirellula maris</name>
    <dbReference type="NCBI Taxonomy" id="2527991"/>
    <lineage>
        <taxon>Bacteria</taxon>
        <taxon>Pseudomonadati</taxon>
        <taxon>Planctomycetota</taxon>
        <taxon>Planctomycetia</taxon>
        <taxon>Pirellulales</taxon>
        <taxon>Lacipirellulaceae</taxon>
        <taxon>Pseudobythopirellula</taxon>
    </lineage>
</organism>
<feature type="signal peptide" evidence="2">
    <location>
        <begin position="1"/>
        <end position="22"/>
    </location>
</feature>
<name>A0A5C5ZG56_9BACT</name>
<reference evidence="3 4" key="1">
    <citation type="submission" date="2019-02" db="EMBL/GenBank/DDBJ databases">
        <title>Deep-cultivation of Planctomycetes and their phenomic and genomic characterization uncovers novel biology.</title>
        <authorList>
            <person name="Wiegand S."/>
            <person name="Jogler M."/>
            <person name="Boedeker C."/>
            <person name="Pinto D."/>
            <person name="Vollmers J."/>
            <person name="Rivas-Marin E."/>
            <person name="Kohn T."/>
            <person name="Peeters S.H."/>
            <person name="Heuer A."/>
            <person name="Rast P."/>
            <person name="Oberbeckmann S."/>
            <person name="Bunk B."/>
            <person name="Jeske O."/>
            <person name="Meyerdierks A."/>
            <person name="Storesund J.E."/>
            <person name="Kallscheuer N."/>
            <person name="Luecker S."/>
            <person name="Lage O.M."/>
            <person name="Pohl T."/>
            <person name="Merkel B.J."/>
            <person name="Hornburger P."/>
            <person name="Mueller R.-W."/>
            <person name="Bruemmer F."/>
            <person name="Labrenz M."/>
            <person name="Spormann A.M."/>
            <person name="Op Den Camp H."/>
            <person name="Overmann J."/>
            <person name="Amann R."/>
            <person name="Jetten M.S.M."/>
            <person name="Mascher T."/>
            <person name="Medema M.H."/>
            <person name="Devos D.P."/>
            <person name="Kaster A.-K."/>
            <person name="Ovreas L."/>
            <person name="Rohde M."/>
            <person name="Galperin M.Y."/>
            <person name="Jogler C."/>
        </authorList>
    </citation>
    <scope>NUCLEOTIDE SEQUENCE [LARGE SCALE GENOMIC DNA]</scope>
    <source>
        <strain evidence="3 4">Mal64</strain>
    </source>
</reference>
<proteinExistence type="predicted"/>
<evidence type="ECO:0008006" key="5">
    <source>
        <dbReference type="Google" id="ProtNLM"/>
    </source>
</evidence>
<dbReference type="AlphaFoldDB" id="A0A5C5ZG56"/>